<sequence>MERADFLSLLSDEGYSEVATVEREAHGSIDLHAHPFEAKALILNGEIRLRIGEAEQVFRAGEVFHLRANEPHRESYGPDGVIYLVGRKNSAVTPS</sequence>
<evidence type="ECO:0000313" key="2">
    <source>
        <dbReference type="EMBL" id="MEC4720841.1"/>
    </source>
</evidence>
<dbReference type="Pfam" id="PF07883">
    <property type="entry name" value="Cupin_2"/>
    <property type="match status" value="1"/>
</dbReference>
<dbReference type="SUPFAM" id="SSF51182">
    <property type="entry name" value="RmlC-like cupins"/>
    <property type="match status" value="1"/>
</dbReference>
<organism evidence="2 3">
    <name type="scientific">Noviherbaspirillum album</name>
    <dbReference type="NCBI Taxonomy" id="3080276"/>
    <lineage>
        <taxon>Bacteria</taxon>
        <taxon>Pseudomonadati</taxon>
        <taxon>Pseudomonadota</taxon>
        <taxon>Betaproteobacteria</taxon>
        <taxon>Burkholderiales</taxon>
        <taxon>Oxalobacteraceae</taxon>
        <taxon>Noviherbaspirillum</taxon>
    </lineage>
</organism>
<name>A0ABU6JB31_9BURK</name>
<feature type="domain" description="Cupin type-2" evidence="1">
    <location>
        <begin position="22"/>
        <end position="73"/>
    </location>
</feature>
<dbReference type="Proteomes" id="UP001352263">
    <property type="component" value="Unassembled WGS sequence"/>
</dbReference>
<dbReference type="InterPro" id="IPR013096">
    <property type="entry name" value="Cupin_2"/>
</dbReference>
<dbReference type="InterPro" id="IPR014710">
    <property type="entry name" value="RmlC-like_jellyroll"/>
</dbReference>
<gene>
    <name evidence="2" type="ORF">RY831_16875</name>
</gene>
<protein>
    <submittedName>
        <fullName evidence="2">Cupin domain-containing protein</fullName>
    </submittedName>
</protein>
<dbReference type="InterPro" id="IPR011051">
    <property type="entry name" value="RmlC_Cupin_sf"/>
</dbReference>
<evidence type="ECO:0000259" key="1">
    <source>
        <dbReference type="Pfam" id="PF07883"/>
    </source>
</evidence>
<comment type="caution">
    <text evidence="2">The sequence shown here is derived from an EMBL/GenBank/DDBJ whole genome shotgun (WGS) entry which is preliminary data.</text>
</comment>
<accession>A0ABU6JB31</accession>
<dbReference type="RefSeq" id="WP_326507556.1">
    <property type="nucleotide sequence ID" value="NZ_JAWIIV010000014.1"/>
</dbReference>
<proteinExistence type="predicted"/>
<dbReference type="EMBL" id="JAWIIV010000014">
    <property type="protein sequence ID" value="MEC4720841.1"/>
    <property type="molecule type" value="Genomic_DNA"/>
</dbReference>
<evidence type="ECO:0000313" key="3">
    <source>
        <dbReference type="Proteomes" id="UP001352263"/>
    </source>
</evidence>
<reference evidence="2 3" key="1">
    <citation type="submission" date="2023-10" db="EMBL/GenBank/DDBJ databases">
        <title>Noviherbaspirillum sp. CPCC 100848 genome assembly.</title>
        <authorList>
            <person name="Li X.Y."/>
            <person name="Fang X.M."/>
        </authorList>
    </citation>
    <scope>NUCLEOTIDE SEQUENCE [LARGE SCALE GENOMIC DNA]</scope>
    <source>
        <strain evidence="2 3">CPCC 100848</strain>
    </source>
</reference>
<keyword evidence="3" id="KW-1185">Reference proteome</keyword>
<dbReference type="Gene3D" id="2.60.120.10">
    <property type="entry name" value="Jelly Rolls"/>
    <property type="match status" value="1"/>
</dbReference>